<dbReference type="InterPro" id="IPR005170">
    <property type="entry name" value="Transptr-assoc_dom"/>
</dbReference>
<dbReference type="PANTHER" id="PTHR43099:SF2">
    <property type="entry name" value="UPF0053 PROTEIN YRKA"/>
    <property type="match status" value="1"/>
</dbReference>
<dbReference type="CDD" id="cd04590">
    <property type="entry name" value="CBS_pair_CorC_HlyC_assoc"/>
    <property type="match status" value="1"/>
</dbReference>
<dbReference type="InterPro" id="IPR016169">
    <property type="entry name" value="FAD-bd_PCMH_sub2"/>
</dbReference>
<evidence type="ECO:0000256" key="5">
    <source>
        <dbReference type="ARBA" id="ARBA00022737"/>
    </source>
</evidence>
<evidence type="ECO:0000256" key="9">
    <source>
        <dbReference type="PROSITE-ProRule" id="PRU00703"/>
    </source>
</evidence>
<dbReference type="PROSITE" id="PS51846">
    <property type="entry name" value="CNNM"/>
    <property type="match status" value="1"/>
</dbReference>
<dbReference type="InterPro" id="IPR051676">
    <property type="entry name" value="UPF0053_domain"/>
</dbReference>
<protein>
    <recommendedName>
        <fullName evidence="16">Hemolysin</fullName>
    </recommendedName>
</protein>
<dbReference type="Pfam" id="PF03471">
    <property type="entry name" value="CorC_HlyC"/>
    <property type="match status" value="1"/>
</dbReference>
<keyword evidence="6 10" id="KW-1133">Transmembrane helix</keyword>
<reference evidence="14 15" key="1">
    <citation type="submission" date="2016-04" db="EMBL/GenBank/DDBJ databases">
        <authorList>
            <person name="Evans L.H."/>
            <person name="Alamgir A."/>
            <person name="Owens N."/>
            <person name="Weber N.D."/>
            <person name="Virtaneva K."/>
            <person name="Barbian K."/>
            <person name="Babar A."/>
            <person name="Rosenke K."/>
        </authorList>
    </citation>
    <scope>NUCLEOTIDE SEQUENCE [LARGE SCALE GENOMIC DNA]</scope>
    <source>
        <strain evidence="14">NIES-2108</strain>
    </source>
</reference>
<comment type="similarity">
    <text evidence="2">Belongs to the UPF0053 family.</text>
</comment>
<evidence type="ECO:0000256" key="1">
    <source>
        <dbReference type="ARBA" id="ARBA00004651"/>
    </source>
</evidence>
<evidence type="ECO:0000256" key="3">
    <source>
        <dbReference type="ARBA" id="ARBA00022475"/>
    </source>
</evidence>
<dbReference type="Gene3D" id="3.10.580.10">
    <property type="entry name" value="CBS-domain"/>
    <property type="match status" value="1"/>
</dbReference>
<keyword evidence="8 10" id="KW-0472">Membrane</keyword>
<accession>A0A367RGW3</accession>
<evidence type="ECO:0000256" key="11">
    <source>
        <dbReference type="SAM" id="Phobius"/>
    </source>
</evidence>
<comment type="caution">
    <text evidence="14">The sequence shown here is derived from an EMBL/GenBank/DDBJ whole genome shotgun (WGS) entry which is preliminary data.</text>
</comment>
<evidence type="ECO:0000256" key="6">
    <source>
        <dbReference type="ARBA" id="ARBA00022989"/>
    </source>
</evidence>
<name>A0A367RGW3_NOSPU</name>
<evidence type="ECO:0000256" key="7">
    <source>
        <dbReference type="ARBA" id="ARBA00023122"/>
    </source>
</evidence>
<dbReference type="GO" id="GO:0005886">
    <property type="term" value="C:plasma membrane"/>
    <property type="evidence" value="ECO:0007669"/>
    <property type="project" value="UniProtKB-SubCell"/>
</dbReference>
<keyword evidence="3" id="KW-1003">Cell membrane</keyword>
<evidence type="ECO:0000256" key="8">
    <source>
        <dbReference type="ARBA" id="ARBA00023136"/>
    </source>
</evidence>
<dbReference type="SUPFAM" id="SSF56176">
    <property type="entry name" value="FAD-binding/transporter-associated domain-like"/>
    <property type="match status" value="1"/>
</dbReference>
<sequence length="445" mass="48705">MNSPLTWLTAGKLLSVIFLVLANGFFVAAEFALVALRRSRVEQLVIQGHPRAKALQRAVNNLDAYLAATQLGVTISSLGLGWLGEPAIAVLVEPAFHWLPKSLSQTSAHTLSVVIAFTIITSLHIVLGELAPKSLALQRTERTAFAVINLLELYLVIFRPVVQALNSLGNLVLKLIGLEPGSSEELLHSTEELKLLVAASHEAGLLGEAEQDVVERVFSIGNRQVSAFMTSRTEMVWLDIDEPLSKIRSQVIESIHSFFPVGQQSIDNLLGIVQTKEFLAQNPTQAIELQALLKPLLYVPESMKALNLLELFKKSGTHLALIVDEYGVTQGLVTITDIVEAIVGDIPTSEELADPDVVQREDGSWLLDGLLSIDELKEILDIRNLLPGVGVNYQTLGGFVVNQLGHIPLVAEHFKWAGLRFEVVSMDGSRVDKVLVVPMYTEKDQ</sequence>
<feature type="domain" description="CNNM transmembrane" evidence="13">
    <location>
        <begin position="5"/>
        <end position="210"/>
    </location>
</feature>
<dbReference type="SUPFAM" id="SSF54631">
    <property type="entry name" value="CBS-domain pair"/>
    <property type="match status" value="1"/>
</dbReference>
<keyword evidence="7 9" id="KW-0129">CBS domain</keyword>
<dbReference type="GO" id="GO:0050660">
    <property type="term" value="F:flavin adenine dinucleotide binding"/>
    <property type="evidence" value="ECO:0007669"/>
    <property type="project" value="InterPro"/>
</dbReference>
<dbReference type="AlphaFoldDB" id="A0A367RGW3"/>
<evidence type="ECO:0000256" key="4">
    <source>
        <dbReference type="ARBA" id="ARBA00022692"/>
    </source>
</evidence>
<keyword evidence="5" id="KW-0677">Repeat</keyword>
<feature type="transmembrane region" description="Helical" evidence="11">
    <location>
        <begin position="13"/>
        <end position="36"/>
    </location>
</feature>
<evidence type="ECO:0008006" key="16">
    <source>
        <dbReference type="Google" id="ProtNLM"/>
    </source>
</evidence>
<dbReference type="Proteomes" id="UP000252085">
    <property type="component" value="Unassembled WGS sequence"/>
</dbReference>
<evidence type="ECO:0000259" key="13">
    <source>
        <dbReference type="PROSITE" id="PS51846"/>
    </source>
</evidence>
<organism evidence="14 15">
    <name type="scientific">Nostoc punctiforme NIES-2108</name>
    <dbReference type="NCBI Taxonomy" id="1356359"/>
    <lineage>
        <taxon>Bacteria</taxon>
        <taxon>Bacillati</taxon>
        <taxon>Cyanobacteriota</taxon>
        <taxon>Cyanophyceae</taxon>
        <taxon>Nostocales</taxon>
        <taxon>Nostocaceae</taxon>
        <taxon>Nostoc</taxon>
    </lineage>
</organism>
<dbReference type="SMART" id="SM01091">
    <property type="entry name" value="CorC_HlyC"/>
    <property type="match status" value="1"/>
</dbReference>
<dbReference type="InterPro" id="IPR036318">
    <property type="entry name" value="FAD-bd_PCMH-like_sf"/>
</dbReference>
<dbReference type="EMBL" id="LXQE01000154">
    <property type="protein sequence ID" value="RCJ34933.1"/>
    <property type="molecule type" value="Genomic_DNA"/>
</dbReference>
<evidence type="ECO:0000259" key="12">
    <source>
        <dbReference type="PROSITE" id="PS51371"/>
    </source>
</evidence>
<dbReference type="InterPro" id="IPR000644">
    <property type="entry name" value="CBS_dom"/>
</dbReference>
<proteinExistence type="inferred from homology"/>
<evidence type="ECO:0000313" key="15">
    <source>
        <dbReference type="Proteomes" id="UP000252085"/>
    </source>
</evidence>
<keyword evidence="4 10" id="KW-0812">Transmembrane</keyword>
<dbReference type="InterPro" id="IPR044751">
    <property type="entry name" value="Ion_transp-like_CBS"/>
</dbReference>
<evidence type="ECO:0000256" key="10">
    <source>
        <dbReference type="PROSITE-ProRule" id="PRU01193"/>
    </source>
</evidence>
<comment type="subcellular location">
    <subcellularLocation>
        <location evidence="1">Cell membrane</location>
        <topology evidence="1">Multi-pass membrane protein</topology>
    </subcellularLocation>
</comment>
<evidence type="ECO:0000313" key="14">
    <source>
        <dbReference type="EMBL" id="RCJ34933.1"/>
    </source>
</evidence>
<feature type="domain" description="CBS" evidence="12">
    <location>
        <begin position="292"/>
        <end position="348"/>
    </location>
</feature>
<dbReference type="InterPro" id="IPR002550">
    <property type="entry name" value="CNNM"/>
</dbReference>
<dbReference type="Pfam" id="PF01595">
    <property type="entry name" value="CNNM"/>
    <property type="match status" value="1"/>
</dbReference>
<evidence type="ECO:0000256" key="2">
    <source>
        <dbReference type="ARBA" id="ARBA00006337"/>
    </source>
</evidence>
<dbReference type="Pfam" id="PF00571">
    <property type="entry name" value="CBS"/>
    <property type="match status" value="1"/>
</dbReference>
<gene>
    <name evidence="14" type="ORF">A6769_21275</name>
</gene>
<dbReference type="Gene3D" id="3.30.465.10">
    <property type="match status" value="1"/>
</dbReference>
<dbReference type="PANTHER" id="PTHR43099">
    <property type="entry name" value="UPF0053 PROTEIN YRKA"/>
    <property type="match status" value="1"/>
</dbReference>
<dbReference type="PROSITE" id="PS51371">
    <property type="entry name" value="CBS"/>
    <property type="match status" value="1"/>
</dbReference>
<dbReference type="InterPro" id="IPR046342">
    <property type="entry name" value="CBS_dom_sf"/>
</dbReference>